<feature type="domain" description="DUF6533" evidence="2">
    <location>
        <begin position="30"/>
        <end position="66"/>
    </location>
</feature>
<dbReference type="Pfam" id="PF20151">
    <property type="entry name" value="DUF6533"/>
    <property type="match status" value="1"/>
</dbReference>
<gene>
    <name evidence="3" type="ORF">R3P38DRAFT_280024</name>
</gene>
<accession>A0AAV9ZNY2</accession>
<evidence type="ECO:0000256" key="1">
    <source>
        <dbReference type="SAM" id="Phobius"/>
    </source>
</evidence>
<proteinExistence type="predicted"/>
<keyword evidence="1" id="KW-0812">Transmembrane</keyword>
<evidence type="ECO:0000259" key="2">
    <source>
        <dbReference type="Pfam" id="PF20151"/>
    </source>
</evidence>
<comment type="caution">
    <text evidence="3">The sequence shown here is derived from an EMBL/GenBank/DDBJ whole genome shotgun (WGS) entry which is preliminary data.</text>
</comment>
<evidence type="ECO:0000313" key="4">
    <source>
        <dbReference type="Proteomes" id="UP001362999"/>
    </source>
</evidence>
<sequence>MERRLSPVLRAGAMPDYTAILIQAQWERNCQLAAAIILAYEYFLHLPKEINLFWRRRWTIAKGLFLWVLQSSLQQWKRDYIHAISPFGRSAKFFRWQNCGAIIQPTTTQLILSLRIYAMYARNRKILLFLGIVVLGQIIGQVILFDVPRAGLVAENNPAPGLFICADGDPPNVHWMAYVPLINILAESVFLSLALFKAYQQRKIPGRIIPQLTKESIFFFVAILGLFDGLDDQQFLVTGFAFSIPAALANRLLISAREPGKFDLPVTLTEDTESSALRVQFARSRSEGEESRTETDVVELRSFRVEVGQC</sequence>
<dbReference type="EMBL" id="JAWWNJ010000125">
    <property type="protein sequence ID" value="KAK6988139.1"/>
    <property type="molecule type" value="Genomic_DNA"/>
</dbReference>
<organism evidence="3 4">
    <name type="scientific">Favolaschia claudopus</name>
    <dbReference type="NCBI Taxonomy" id="2862362"/>
    <lineage>
        <taxon>Eukaryota</taxon>
        <taxon>Fungi</taxon>
        <taxon>Dikarya</taxon>
        <taxon>Basidiomycota</taxon>
        <taxon>Agaricomycotina</taxon>
        <taxon>Agaricomycetes</taxon>
        <taxon>Agaricomycetidae</taxon>
        <taxon>Agaricales</taxon>
        <taxon>Marasmiineae</taxon>
        <taxon>Mycenaceae</taxon>
        <taxon>Favolaschia</taxon>
    </lineage>
</organism>
<evidence type="ECO:0000313" key="3">
    <source>
        <dbReference type="EMBL" id="KAK6988139.1"/>
    </source>
</evidence>
<reference evidence="3 4" key="1">
    <citation type="journal article" date="2024" name="J Genomics">
        <title>Draft genome sequencing and assembly of Favolaschia claudopus CIRM-BRFM 2984 isolated from oak limbs.</title>
        <authorList>
            <person name="Navarro D."/>
            <person name="Drula E."/>
            <person name="Chaduli D."/>
            <person name="Cazenave R."/>
            <person name="Ahrendt S."/>
            <person name="Wang J."/>
            <person name="Lipzen A."/>
            <person name="Daum C."/>
            <person name="Barry K."/>
            <person name="Grigoriev I.V."/>
            <person name="Favel A."/>
            <person name="Rosso M.N."/>
            <person name="Martin F."/>
        </authorList>
    </citation>
    <scope>NUCLEOTIDE SEQUENCE [LARGE SCALE GENOMIC DNA]</scope>
    <source>
        <strain evidence="3 4">CIRM-BRFM 2984</strain>
    </source>
</reference>
<dbReference type="Proteomes" id="UP001362999">
    <property type="component" value="Unassembled WGS sequence"/>
</dbReference>
<keyword evidence="1" id="KW-1133">Transmembrane helix</keyword>
<feature type="transmembrane region" description="Helical" evidence="1">
    <location>
        <begin position="233"/>
        <end position="254"/>
    </location>
</feature>
<dbReference type="AlphaFoldDB" id="A0AAV9ZNY2"/>
<feature type="transmembrane region" description="Helical" evidence="1">
    <location>
        <begin position="126"/>
        <end position="145"/>
    </location>
</feature>
<feature type="transmembrane region" description="Helical" evidence="1">
    <location>
        <begin position="175"/>
        <end position="196"/>
    </location>
</feature>
<dbReference type="InterPro" id="IPR045340">
    <property type="entry name" value="DUF6533"/>
</dbReference>
<protein>
    <recommendedName>
        <fullName evidence="2">DUF6533 domain-containing protein</fullName>
    </recommendedName>
</protein>
<keyword evidence="4" id="KW-1185">Reference proteome</keyword>
<feature type="transmembrane region" description="Helical" evidence="1">
    <location>
        <begin position="208"/>
        <end position="227"/>
    </location>
</feature>
<name>A0AAV9ZNY2_9AGAR</name>
<keyword evidence="1" id="KW-0472">Membrane</keyword>